<evidence type="ECO:0000313" key="2">
    <source>
        <dbReference type="EMBL" id="GAA4650743.1"/>
    </source>
</evidence>
<reference evidence="3" key="1">
    <citation type="journal article" date="2019" name="Int. J. Syst. Evol. Microbiol.">
        <title>The Global Catalogue of Microorganisms (GCM) 10K type strain sequencing project: providing services to taxonomists for standard genome sequencing and annotation.</title>
        <authorList>
            <consortium name="The Broad Institute Genomics Platform"/>
            <consortium name="The Broad Institute Genome Sequencing Center for Infectious Disease"/>
            <person name="Wu L."/>
            <person name="Ma J."/>
        </authorList>
    </citation>
    <scope>NUCLEOTIDE SEQUENCE [LARGE SCALE GENOMIC DNA]</scope>
    <source>
        <strain evidence="3">JCM 17805</strain>
    </source>
</reference>
<organism evidence="2 3">
    <name type="scientific">Kistimonas scapharcae</name>
    <dbReference type="NCBI Taxonomy" id="1036133"/>
    <lineage>
        <taxon>Bacteria</taxon>
        <taxon>Pseudomonadati</taxon>
        <taxon>Pseudomonadota</taxon>
        <taxon>Gammaproteobacteria</taxon>
        <taxon>Oceanospirillales</taxon>
        <taxon>Endozoicomonadaceae</taxon>
        <taxon>Kistimonas</taxon>
    </lineage>
</organism>
<dbReference type="Gene3D" id="3.40.190.10">
    <property type="entry name" value="Periplasmic binding protein-like II"/>
    <property type="match status" value="2"/>
</dbReference>
<dbReference type="EMBL" id="BAABFL010000418">
    <property type="protein sequence ID" value="GAA4650743.1"/>
    <property type="molecule type" value="Genomic_DNA"/>
</dbReference>
<dbReference type="Pfam" id="PF12974">
    <property type="entry name" value="Phosphonate-bd"/>
    <property type="match status" value="1"/>
</dbReference>
<evidence type="ECO:0000256" key="1">
    <source>
        <dbReference type="SAM" id="SignalP"/>
    </source>
</evidence>
<feature type="chain" id="PRO_5047084366" evidence="1">
    <location>
        <begin position="22"/>
        <end position="291"/>
    </location>
</feature>
<dbReference type="PANTHER" id="PTHR35841">
    <property type="entry name" value="PHOSPHONATES-BINDING PERIPLASMIC PROTEIN"/>
    <property type="match status" value="1"/>
</dbReference>
<proteinExistence type="predicted"/>
<gene>
    <name evidence="2" type="ORF">GCM10023116_30260</name>
</gene>
<comment type="caution">
    <text evidence="2">The sequence shown here is derived from an EMBL/GenBank/DDBJ whole genome shotgun (WGS) entry which is preliminary data.</text>
</comment>
<dbReference type="RefSeq" id="WP_345196976.1">
    <property type="nucleotide sequence ID" value="NZ_BAABFL010000418.1"/>
</dbReference>
<feature type="signal peptide" evidence="1">
    <location>
        <begin position="1"/>
        <end position="21"/>
    </location>
</feature>
<evidence type="ECO:0000313" key="3">
    <source>
        <dbReference type="Proteomes" id="UP001500604"/>
    </source>
</evidence>
<dbReference type="Proteomes" id="UP001500604">
    <property type="component" value="Unassembled WGS sequence"/>
</dbReference>
<dbReference type="SUPFAM" id="SSF53850">
    <property type="entry name" value="Periplasmic binding protein-like II"/>
    <property type="match status" value="1"/>
</dbReference>
<keyword evidence="1" id="KW-0732">Signal</keyword>
<protein>
    <submittedName>
        <fullName evidence="2">Phosphate/phosphite/phosphonate ABC transporter substrate-binding protein</fullName>
    </submittedName>
</protein>
<dbReference type="PANTHER" id="PTHR35841:SF1">
    <property type="entry name" value="PHOSPHONATES-BINDING PERIPLASMIC PROTEIN"/>
    <property type="match status" value="1"/>
</dbReference>
<keyword evidence="3" id="KW-1185">Reference proteome</keyword>
<sequence>MVMRSGWVLVVWLGWFGHSAAASDGSRPGDSTSPLSESQSEAGYVIGIVPQYEVRQIQRIWQPVLEQIRQKTGIRLTLRGSPSIPAFEDELDQAQFDFAYMNPYHFIRAHERSGYRPLVRDTGRWLRGILVVRSDSELQSVEALDGRAVAFPAPNALGASLLMRAELGEKHGVKVLPRYVRSHSSVYLNVATSHMDAGGGVQATLNRQSAQVQQSLRILYRTEKVAPHPLAVHPRVPADVASRVREALLAMGETEDGKALLARIPVKVIGDATLDDYRPLKAMKLDKYYEE</sequence>
<name>A0ABP8V3D5_9GAMM</name>
<accession>A0ABP8V3D5</accession>